<dbReference type="GO" id="GO:0005886">
    <property type="term" value="C:plasma membrane"/>
    <property type="evidence" value="ECO:0007669"/>
    <property type="project" value="UniProtKB-SubCell"/>
</dbReference>
<evidence type="ECO:0000256" key="6">
    <source>
        <dbReference type="RuleBase" id="RU363126"/>
    </source>
</evidence>
<comment type="subcellular location">
    <subcellularLocation>
        <location evidence="6">Cell membrane</location>
        <topology evidence="6">Multi-pass membrane protein</topology>
    </subcellularLocation>
    <subcellularLocation>
        <location evidence="1">Membrane</location>
    </subcellularLocation>
</comment>
<keyword evidence="3 6" id="KW-1133">Transmembrane helix</keyword>
<evidence type="ECO:0000256" key="3">
    <source>
        <dbReference type="ARBA" id="ARBA00022989"/>
    </source>
</evidence>
<evidence type="ECO:0000256" key="2">
    <source>
        <dbReference type="ARBA" id="ARBA00022692"/>
    </source>
</evidence>
<reference evidence="7 8" key="1">
    <citation type="submission" date="2018-11" db="EMBL/GenBank/DDBJ databases">
        <authorList>
            <consortium name="Pathogen Informatics"/>
        </authorList>
    </citation>
    <scope>NUCLEOTIDE SEQUENCE [LARGE SCALE GENOMIC DNA]</scope>
</reference>
<evidence type="ECO:0000313" key="7">
    <source>
        <dbReference type="EMBL" id="VDO00589.1"/>
    </source>
</evidence>
<gene>
    <name evidence="7" type="ORF">HNAJ_LOCUS4729</name>
</gene>
<keyword evidence="6" id="KW-0407">Ion channel</keyword>
<dbReference type="AlphaFoldDB" id="A0A3P7S2U5"/>
<dbReference type="Pfam" id="PF01062">
    <property type="entry name" value="Bestrophin"/>
    <property type="match status" value="1"/>
</dbReference>
<dbReference type="GO" id="GO:0034707">
    <property type="term" value="C:chloride channel complex"/>
    <property type="evidence" value="ECO:0007669"/>
    <property type="project" value="UniProtKB-KW"/>
</dbReference>
<keyword evidence="6" id="KW-0813">Transport</keyword>
<comment type="similarity">
    <text evidence="5 6">Belongs to the anion channel-forming bestrophin (TC 1.A.46) family. Calcium-sensitive chloride channel subfamily.</text>
</comment>
<dbReference type="PANTHER" id="PTHR10736">
    <property type="entry name" value="BESTROPHIN"/>
    <property type="match status" value="1"/>
</dbReference>
<dbReference type="OrthoDB" id="201595at2759"/>
<keyword evidence="6" id="KW-0869">Chloride channel</keyword>
<dbReference type="PANTHER" id="PTHR10736:SF55">
    <property type="entry name" value="BESTROPHIN-4"/>
    <property type="match status" value="1"/>
</dbReference>
<protein>
    <recommendedName>
        <fullName evidence="6">Bestrophin homolog</fullName>
    </recommendedName>
</protein>
<keyword evidence="8" id="KW-1185">Reference proteome</keyword>
<sequence>MFRWKGSVYKAIWFEFIVFSLLYTTISLIYRLALDMNAREKFEHLCLRCDHVCELLPVVFVLGFYVNTIVKRWWEQFCEIPWPDTLTLLINAYAQSTTERARMQRRTFIRYINLSFCLTTRDVSSRARMRFPTLGHLISAGLITPDELRLYEESATDNMPPINFLPLCWAQELVTEMYKEKNIVFDRAVELLTAELGAYRDKLYKLVIYDWINVPLVYTQVTKIYIFIYFKWQAF</sequence>
<dbReference type="GO" id="GO:0005254">
    <property type="term" value="F:chloride channel activity"/>
    <property type="evidence" value="ECO:0007669"/>
    <property type="project" value="UniProtKB-KW"/>
</dbReference>
<dbReference type="InterPro" id="IPR000615">
    <property type="entry name" value="Bestrophin"/>
</dbReference>
<keyword evidence="6" id="KW-0868">Chloride</keyword>
<keyword evidence="6" id="KW-1003">Cell membrane</keyword>
<name>A0A3P7S2U5_RODNA</name>
<feature type="transmembrane region" description="Helical" evidence="6">
    <location>
        <begin position="12"/>
        <end position="34"/>
    </location>
</feature>
<keyword evidence="4 6" id="KW-0472">Membrane</keyword>
<keyword evidence="2 6" id="KW-0812">Transmembrane</keyword>
<accession>A0A3P7S2U5</accession>
<dbReference type="Proteomes" id="UP000278807">
    <property type="component" value="Unassembled WGS sequence"/>
</dbReference>
<proteinExistence type="inferred from homology"/>
<keyword evidence="6" id="KW-0406">Ion transport</keyword>
<evidence type="ECO:0000256" key="4">
    <source>
        <dbReference type="ARBA" id="ARBA00023136"/>
    </source>
</evidence>
<evidence type="ECO:0000313" key="8">
    <source>
        <dbReference type="Proteomes" id="UP000278807"/>
    </source>
</evidence>
<evidence type="ECO:0000256" key="5">
    <source>
        <dbReference type="ARBA" id="ARBA00034769"/>
    </source>
</evidence>
<comment type="function">
    <text evidence="6">Forms chloride channels.</text>
</comment>
<dbReference type="EMBL" id="UZAE01003554">
    <property type="protein sequence ID" value="VDO00589.1"/>
    <property type="molecule type" value="Genomic_DNA"/>
</dbReference>
<dbReference type="InterPro" id="IPR021134">
    <property type="entry name" value="Bestrophin-like"/>
</dbReference>
<organism evidence="7 8">
    <name type="scientific">Rodentolepis nana</name>
    <name type="common">Dwarf tapeworm</name>
    <name type="synonym">Hymenolepis nana</name>
    <dbReference type="NCBI Taxonomy" id="102285"/>
    <lineage>
        <taxon>Eukaryota</taxon>
        <taxon>Metazoa</taxon>
        <taxon>Spiralia</taxon>
        <taxon>Lophotrochozoa</taxon>
        <taxon>Platyhelminthes</taxon>
        <taxon>Cestoda</taxon>
        <taxon>Eucestoda</taxon>
        <taxon>Cyclophyllidea</taxon>
        <taxon>Hymenolepididae</taxon>
        <taxon>Rodentolepis</taxon>
    </lineage>
</organism>
<evidence type="ECO:0000256" key="1">
    <source>
        <dbReference type="ARBA" id="ARBA00004370"/>
    </source>
</evidence>
<comment type="caution">
    <text evidence="6">Lacks conserved residue(s) required for the propagation of feature annotation.</text>
</comment>